<accession>A0A1Z5KNR8</accession>
<feature type="region of interest" description="Disordered" evidence="1">
    <location>
        <begin position="27"/>
        <end position="46"/>
    </location>
</feature>
<feature type="region of interest" description="Disordered" evidence="1">
    <location>
        <begin position="89"/>
        <end position="340"/>
    </location>
</feature>
<dbReference type="InParanoid" id="A0A1Z5KNR8"/>
<feature type="compositionally biased region" description="Basic residues" evidence="1">
    <location>
        <begin position="327"/>
        <end position="340"/>
    </location>
</feature>
<dbReference type="AlphaFoldDB" id="A0A1Z5KNR8"/>
<feature type="compositionally biased region" description="Basic residues" evidence="1">
    <location>
        <begin position="208"/>
        <end position="221"/>
    </location>
</feature>
<evidence type="ECO:0000313" key="3">
    <source>
        <dbReference type="Proteomes" id="UP000198406"/>
    </source>
</evidence>
<organism evidence="2 3">
    <name type="scientific">Fistulifera solaris</name>
    <name type="common">Oleaginous diatom</name>
    <dbReference type="NCBI Taxonomy" id="1519565"/>
    <lineage>
        <taxon>Eukaryota</taxon>
        <taxon>Sar</taxon>
        <taxon>Stramenopiles</taxon>
        <taxon>Ochrophyta</taxon>
        <taxon>Bacillariophyta</taxon>
        <taxon>Bacillariophyceae</taxon>
        <taxon>Bacillariophycidae</taxon>
        <taxon>Naviculales</taxon>
        <taxon>Naviculaceae</taxon>
        <taxon>Fistulifera</taxon>
    </lineage>
</organism>
<sequence>MTSRTIKSPGCVTTPFFESSQALVKNHPVERFSPQPEGPENKNRRSFQFQLRKTFSFVAKRDNSSTELAPEERDIDRRNWLMIEREKARKELRLDQEGDTSETTAASELLDLTPKRVAPMRASSYSPSLTLPVSPLDSSPRRRDGKHRRGRRSQLRETVTEETATKDDDKGISSPSRKERGHSGVNRSELSCTKSDCSKKDEAELPPRRPRNRSVGPRHREKKDDTDSNHVESENPSQRPRRRSLGPSKRQLRTPDLANEDTPGLDKNHTKDQERPSRVEATNLSEDGDPTSPPRRGRHLSSRNSRRNLFELSDEDDGKHGSPQSSPRRRLQTRKVKRDL</sequence>
<dbReference type="Proteomes" id="UP000198406">
    <property type="component" value="Unassembled WGS sequence"/>
</dbReference>
<gene>
    <name evidence="2" type="ORF">FisN_32Lh003</name>
</gene>
<feature type="compositionally biased region" description="Basic and acidic residues" evidence="1">
    <location>
        <begin position="154"/>
        <end position="182"/>
    </location>
</feature>
<feature type="compositionally biased region" description="Polar residues" evidence="1">
    <location>
        <begin position="185"/>
        <end position="195"/>
    </location>
</feature>
<evidence type="ECO:0000256" key="1">
    <source>
        <dbReference type="SAM" id="MobiDB-lite"/>
    </source>
</evidence>
<dbReference type="EMBL" id="BDSP01000262">
    <property type="protein sequence ID" value="GAX27980.1"/>
    <property type="molecule type" value="Genomic_DNA"/>
</dbReference>
<feature type="compositionally biased region" description="Basic and acidic residues" evidence="1">
    <location>
        <begin position="264"/>
        <end position="278"/>
    </location>
</feature>
<feature type="compositionally biased region" description="Basic residues" evidence="1">
    <location>
        <begin position="295"/>
        <end position="306"/>
    </location>
</feature>
<evidence type="ECO:0000313" key="2">
    <source>
        <dbReference type="EMBL" id="GAX27980.1"/>
    </source>
</evidence>
<keyword evidence="3" id="KW-1185">Reference proteome</keyword>
<comment type="caution">
    <text evidence="2">The sequence shown here is derived from an EMBL/GenBank/DDBJ whole genome shotgun (WGS) entry which is preliminary data.</text>
</comment>
<reference evidence="2 3" key="1">
    <citation type="journal article" date="2015" name="Plant Cell">
        <title>Oil accumulation by the oleaginous diatom Fistulifera solaris as revealed by the genome and transcriptome.</title>
        <authorList>
            <person name="Tanaka T."/>
            <person name="Maeda Y."/>
            <person name="Veluchamy A."/>
            <person name="Tanaka M."/>
            <person name="Abida H."/>
            <person name="Marechal E."/>
            <person name="Bowler C."/>
            <person name="Muto M."/>
            <person name="Sunaga Y."/>
            <person name="Tanaka M."/>
            <person name="Yoshino T."/>
            <person name="Taniguchi T."/>
            <person name="Fukuda Y."/>
            <person name="Nemoto M."/>
            <person name="Matsumoto M."/>
            <person name="Wong P.S."/>
            <person name="Aburatani S."/>
            <person name="Fujibuchi W."/>
        </authorList>
    </citation>
    <scope>NUCLEOTIDE SEQUENCE [LARGE SCALE GENOMIC DNA]</scope>
    <source>
        <strain evidence="2 3">JPCC DA0580</strain>
    </source>
</reference>
<name>A0A1Z5KNR8_FISSO</name>
<feature type="compositionally biased region" description="Basic and acidic residues" evidence="1">
    <location>
        <begin position="222"/>
        <end position="233"/>
    </location>
</feature>
<protein>
    <submittedName>
        <fullName evidence="2">Uncharacterized protein</fullName>
    </submittedName>
</protein>
<feature type="compositionally biased region" description="Basic residues" evidence="1">
    <location>
        <begin position="143"/>
        <end position="153"/>
    </location>
</feature>
<proteinExistence type="predicted"/>
<feature type="compositionally biased region" description="Basic and acidic residues" evidence="1">
    <location>
        <begin position="196"/>
        <end position="207"/>
    </location>
</feature>